<protein>
    <recommendedName>
        <fullName evidence="2">DUF243 domain-containing protein</fullName>
    </recommendedName>
</protein>
<proteinExistence type="predicted"/>
<keyword evidence="4" id="KW-1185">Reference proteome</keyword>
<feature type="compositionally biased region" description="Low complexity" evidence="1">
    <location>
        <begin position="189"/>
        <end position="203"/>
    </location>
</feature>
<organism evidence="3 4">
    <name type="scientific">Folsomia candida</name>
    <name type="common">Springtail</name>
    <dbReference type="NCBI Taxonomy" id="158441"/>
    <lineage>
        <taxon>Eukaryota</taxon>
        <taxon>Metazoa</taxon>
        <taxon>Ecdysozoa</taxon>
        <taxon>Arthropoda</taxon>
        <taxon>Hexapoda</taxon>
        <taxon>Collembola</taxon>
        <taxon>Entomobryomorpha</taxon>
        <taxon>Isotomoidea</taxon>
        <taxon>Isotomidae</taxon>
        <taxon>Proisotominae</taxon>
        <taxon>Folsomia</taxon>
    </lineage>
</organism>
<sequence>MGQCFGVVITVVVGPCYQHVFLYGLVFNESETGGQGYPNVYLVVLVAVVAYAHLGNCGVGVLTPAIEAEALRLWHSYCNGASEGGTDGSTFIYCKRSNENYEESLQHNVELPRGQEQGQQVVFVQPPSYHYKHDVIVSGGGGSAPKTVIYVKPAKNTNEVNIVDQTRPNAAPQKPTLFFLKGGHGGESQTQVAAQPQQPQPTQSGYNYPPPTQNGYNYPTPRPTPQSGYNYNAPQRGLRY</sequence>
<evidence type="ECO:0000256" key="1">
    <source>
        <dbReference type="SAM" id="MobiDB-lite"/>
    </source>
</evidence>
<accession>A0A226EHH9</accession>
<evidence type="ECO:0000313" key="4">
    <source>
        <dbReference type="Proteomes" id="UP000198287"/>
    </source>
</evidence>
<name>A0A226EHH9_FOLCA</name>
<dbReference type="Pfam" id="PF03103">
    <property type="entry name" value="DUF243"/>
    <property type="match status" value="1"/>
</dbReference>
<dbReference type="EMBL" id="LNIX01000004">
    <property type="protein sequence ID" value="OXA56191.1"/>
    <property type="molecule type" value="Genomic_DNA"/>
</dbReference>
<evidence type="ECO:0000259" key="2">
    <source>
        <dbReference type="Pfam" id="PF03103"/>
    </source>
</evidence>
<comment type="caution">
    <text evidence="3">The sequence shown here is derived from an EMBL/GenBank/DDBJ whole genome shotgun (WGS) entry which is preliminary data.</text>
</comment>
<feature type="region of interest" description="Disordered" evidence="1">
    <location>
        <begin position="179"/>
        <end position="240"/>
    </location>
</feature>
<dbReference type="Proteomes" id="UP000198287">
    <property type="component" value="Unassembled WGS sequence"/>
</dbReference>
<feature type="domain" description="DUF243" evidence="2">
    <location>
        <begin position="93"/>
        <end position="181"/>
    </location>
</feature>
<dbReference type="InterPro" id="IPR004145">
    <property type="entry name" value="DUF243"/>
</dbReference>
<gene>
    <name evidence="3" type="ORF">Fcan01_09633</name>
</gene>
<evidence type="ECO:0000313" key="3">
    <source>
        <dbReference type="EMBL" id="OXA56191.1"/>
    </source>
</evidence>
<reference evidence="3 4" key="1">
    <citation type="submission" date="2015-12" db="EMBL/GenBank/DDBJ databases">
        <title>The genome of Folsomia candida.</title>
        <authorList>
            <person name="Faddeeva A."/>
            <person name="Derks M.F."/>
            <person name="Anvar Y."/>
            <person name="Smit S."/>
            <person name="Van Straalen N."/>
            <person name="Roelofs D."/>
        </authorList>
    </citation>
    <scope>NUCLEOTIDE SEQUENCE [LARGE SCALE GENOMIC DNA]</scope>
    <source>
        <strain evidence="3 4">VU population</strain>
        <tissue evidence="3">Whole body</tissue>
    </source>
</reference>
<dbReference type="AlphaFoldDB" id="A0A226EHH9"/>